<keyword evidence="8" id="KW-1185">Reference proteome</keyword>
<proteinExistence type="predicted"/>
<dbReference type="Pfam" id="PF03062">
    <property type="entry name" value="MBOAT"/>
    <property type="match status" value="1"/>
</dbReference>
<evidence type="ECO:0000256" key="6">
    <source>
        <dbReference type="ARBA" id="ARBA00023315"/>
    </source>
</evidence>
<keyword evidence="4 7" id="KW-1133">Transmembrane helix</keyword>
<evidence type="ECO:0000256" key="3">
    <source>
        <dbReference type="ARBA" id="ARBA00022692"/>
    </source>
</evidence>
<feature type="transmembrane region" description="Helical" evidence="7">
    <location>
        <begin position="442"/>
        <end position="461"/>
    </location>
</feature>
<feature type="transmembrane region" description="Helical" evidence="7">
    <location>
        <begin position="231"/>
        <end position="252"/>
    </location>
</feature>
<dbReference type="RefSeq" id="XP_013787204.1">
    <property type="nucleotide sequence ID" value="XM_013931750.2"/>
</dbReference>
<evidence type="ECO:0000256" key="1">
    <source>
        <dbReference type="ARBA" id="ARBA00004141"/>
    </source>
</evidence>
<reference evidence="9" key="1">
    <citation type="submission" date="2025-08" db="UniProtKB">
        <authorList>
            <consortium name="RefSeq"/>
        </authorList>
    </citation>
    <scope>IDENTIFICATION</scope>
    <source>
        <tissue evidence="9">Muscle</tissue>
    </source>
</reference>
<feature type="transmembrane region" description="Helical" evidence="7">
    <location>
        <begin position="406"/>
        <end position="430"/>
    </location>
</feature>
<comment type="subcellular location">
    <subcellularLocation>
        <location evidence="1">Membrane</location>
        <topology evidence="1">Multi-pass membrane protein</topology>
    </subcellularLocation>
</comment>
<evidence type="ECO:0000313" key="8">
    <source>
        <dbReference type="Proteomes" id="UP000694941"/>
    </source>
</evidence>
<keyword evidence="5 7" id="KW-0472">Membrane</keyword>
<dbReference type="InterPro" id="IPR004299">
    <property type="entry name" value="MBOAT_fam"/>
</dbReference>
<sequence>MAGGRALYAGSRVFQWLANFVGLPIDQLNFIISQSVMLLLAVLYRKVLRHQNVSVETRQIFTLSCGIALGYFCFGHQISHLCVQGTLAYIVMNNVNPEILHRRVLFISMLYLSSLHLLRLQYEFGGWTLDITGPVMIATQKVTSIAFSLHDGLTRPEDKLTVHQRKHIIKRIPTMLEFFSYIFHFQTLLCGPLVFYNDYIDFVKGTNPQVSKNPEEVFIESPPPKQVVRKLAGSIFFGLFLIFVVPFFPVNYLKDPKYLYETSWYGQLLYLVICTSFARCKYYHAWLLGEAVANASGLGFNGFTTDGKPKWDLVSNIDILKFELSLNVRDTVKTWNKSTQQWLKMIVYDRAPTHKTLLTFLLSALWHGFYPGYYFTFFGGALFTMAARSVRRSIRPYFQSSRQMAFVYDIITCLSTKVGLAYIVFPFVIVEFYASLQVYWNFYFIGHILSIIAIFLLPKVFPPPEGQSKSAREEMDKLIPTASEINRFFQSRKALN</sequence>
<evidence type="ECO:0000256" key="4">
    <source>
        <dbReference type="ARBA" id="ARBA00022989"/>
    </source>
</evidence>
<dbReference type="Proteomes" id="UP000694941">
    <property type="component" value="Unplaced"/>
</dbReference>
<evidence type="ECO:0000256" key="7">
    <source>
        <dbReference type="SAM" id="Phobius"/>
    </source>
</evidence>
<name>A0ABM1BRE9_LIMPO</name>
<evidence type="ECO:0000313" key="9">
    <source>
        <dbReference type="RefSeq" id="XP_013787204.1"/>
    </source>
</evidence>
<evidence type="ECO:0000256" key="2">
    <source>
        <dbReference type="ARBA" id="ARBA00022679"/>
    </source>
</evidence>
<dbReference type="PANTHER" id="PTHR13906:SF4">
    <property type="entry name" value="LYSOPHOSPHOLIPID ACYLTRANSFERASE 6"/>
    <property type="match status" value="1"/>
</dbReference>
<organism evidence="8 9">
    <name type="scientific">Limulus polyphemus</name>
    <name type="common">Atlantic horseshoe crab</name>
    <dbReference type="NCBI Taxonomy" id="6850"/>
    <lineage>
        <taxon>Eukaryota</taxon>
        <taxon>Metazoa</taxon>
        <taxon>Ecdysozoa</taxon>
        <taxon>Arthropoda</taxon>
        <taxon>Chelicerata</taxon>
        <taxon>Merostomata</taxon>
        <taxon>Xiphosura</taxon>
        <taxon>Limulidae</taxon>
        <taxon>Limulus</taxon>
    </lineage>
</organism>
<feature type="transmembrane region" description="Helical" evidence="7">
    <location>
        <begin position="28"/>
        <end position="48"/>
    </location>
</feature>
<keyword evidence="3 7" id="KW-0812">Transmembrane</keyword>
<evidence type="ECO:0000256" key="5">
    <source>
        <dbReference type="ARBA" id="ARBA00023136"/>
    </source>
</evidence>
<protein>
    <submittedName>
        <fullName evidence="9">Lysophospholipid acyltransferase 2-like isoform X1</fullName>
    </submittedName>
</protein>
<keyword evidence="2" id="KW-0808">Transferase</keyword>
<feature type="transmembrane region" description="Helical" evidence="7">
    <location>
        <begin position="175"/>
        <end position="196"/>
    </location>
</feature>
<gene>
    <name evidence="9" type="primary">LOC106471162</name>
</gene>
<feature type="transmembrane region" description="Helical" evidence="7">
    <location>
        <begin position="364"/>
        <end position="385"/>
    </location>
</feature>
<dbReference type="InterPro" id="IPR049941">
    <property type="entry name" value="LPLAT_7/PORCN-like"/>
</dbReference>
<accession>A0ABM1BRE9</accession>
<keyword evidence="6" id="KW-0012">Acyltransferase</keyword>
<dbReference type="PANTHER" id="PTHR13906">
    <property type="entry name" value="PORCUPINE"/>
    <property type="match status" value="1"/>
</dbReference>
<dbReference type="GeneID" id="106471162"/>